<dbReference type="PANTHER" id="PTHR44591:SF3">
    <property type="entry name" value="RESPONSE REGULATORY DOMAIN-CONTAINING PROTEIN"/>
    <property type="match status" value="1"/>
</dbReference>
<evidence type="ECO:0000256" key="2">
    <source>
        <dbReference type="ARBA" id="ARBA00022553"/>
    </source>
</evidence>
<feature type="modified residue" description="4-aspartylphosphate" evidence="4">
    <location>
        <position position="186"/>
    </location>
</feature>
<dbReference type="InterPro" id="IPR050595">
    <property type="entry name" value="Bact_response_regulator"/>
</dbReference>
<proteinExistence type="predicted"/>
<gene>
    <name evidence="6" type="ORF">H8R94_05500</name>
</gene>
<dbReference type="EMBL" id="JACOPG010000002">
    <property type="protein sequence ID" value="MBC5686062.1"/>
    <property type="molecule type" value="Genomic_DNA"/>
</dbReference>
<evidence type="ECO:0000313" key="6">
    <source>
        <dbReference type="EMBL" id="MBC5686062.1"/>
    </source>
</evidence>
<comment type="caution">
    <text evidence="6">The sequence shown here is derived from an EMBL/GenBank/DDBJ whole genome shotgun (WGS) entry which is preliminary data.</text>
</comment>
<reference evidence="6 7" key="1">
    <citation type="submission" date="2020-08" db="EMBL/GenBank/DDBJ databases">
        <title>Genome public.</title>
        <authorList>
            <person name="Liu C."/>
            <person name="Sun Q."/>
        </authorList>
    </citation>
    <scope>NUCLEOTIDE SEQUENCE [LARGE SCALE GENOMIC DNA]</scope>
    <source>
        <strain evidence="6 7">NSJ-9</strain>
    </source>
</reference>
<name>A0ABR7GF39_9FIRM</name>
<dbReference type="Pfam" id="PF00072">
    <property type="entry name" value="Response_reg"/>
    <property type="match status" value="1"/>
</dbReference>
<evidence type="ECO:0000256" key="3">
    <source>
        <dbReference type="ARBA" id="ARBA00024867"/>
    </source>
</evidence>
<keyword evidence="2 4" id="KW-0597">Phosphoprotein</keyword>
<accession>A0ABR7GF39</accession>
<dbReference type="InterPro" id="IPR001789">
    <property type="entry name" value="Sig_transdc_resp-reg_receiver"/>
</dbReference>
<organism evidence="6 7">
    <name type="scientific">Roseburia lenta</name>
    <dbReference type="NCBI Taxonomy" id="2763061"/>
    <lineage>
        <taxon>Bacteria</taxon>
        <taxon>Bacillati</taxon>
        <taxon>Bacillota</taxon>
        <taxon>Clostridia</taxon>
        <taxon>Lachnospirales</taxon>
        <taxon>Lachnospiraceae</taxon>
        <taxon>Roseburia</taxon>
    </lineage>
</organism>
<dbReference type="SUPFAM" id="SSF52172">
    <property type="entry name" value="CheY-like"/>
    <property type="match status" value="1"/>
</dbReference>
<evidence type="ECO:0000256" key="1">
    <source>
        <dbReference type="ARBA" id="ARBA00018672"/>
    </source>
</evidence>
<dbReference type="Proteomes" id="UP000643810">
    <property type="component" value="Unassembled WGS sequence"/>
</dbReference>
<evidence type="ECO:0000259" key="5">
    <source>
        <dbReference type="PROSITE" id="PS50110"/>
    </source>
</evidence>
<dbReference type="SMART" id="SM00448">
    <property type="entry name" value="REC"/>
    <property type="match status" value="1"/>
</dbReference>
<dbReference type="CDD" id="cd00156">
    <property type="entry name" value="REC"/>
    <property type="match status" value="1"/>
</dbReference>
<feature type="domain" description="Response regulatory" evidence="5">
    <location>
        <begin position="138"/>
        <end position="253"/>
    </location>
</feature>
<dbReference type="PROSITE" id="PS50110">
    <property type="entry name" value="RESPONSE_REGULATORY"/>
    <property type="match status" value="1"/>
</dbReference>
<keyword evidence="7" id="KW-1185">Reference proteome</keyword>
<sequence length="253" mass="28425">MKKVLFVGHFNDQTKQIQKELSKFVSIQLCSDNVTIAESMMGIYEPDLVLVNVEGFTDGHLEFFQILAEKYVMTPVVIIGSEAAYRRYALYDMSGQVSYVDPQDMAENGVLEALMARVDIDAEVLPDGSIVSKDDRKIVLVVDDSPMMLRSMKQMLEERYQVTLATSGQQALTMIDKRQPDLVVLDYEMPDCDGKETLELIRSKEATKDIPVVFLTGHGDAEHIRSVLDLNPSAYFLKPPKADKILEVLGQLL</sequence>
<protein>
    <recommendedName>
        <fullName evidence="1">Stage 0 sporulation protein A homolog</fullName>
    </recommendedName>
</protein>
<evidence type="ECO:0000256" key="4">
    <source>
        <dbReference type="PROSITE-ProRule" id="PRU00169"/>
    </source>
</evidence>
<dbReference type="PANTHER" id="PTHR44591">
    <property type="entry name" value="STRESS RESPONSE REGULATOR PROTEIN 1"/>
    <property type="match status" value="1"/>
</dbReference>
<dbReference type="InterPro" id="IPR011006">
    <property type="entry name" value="CheY-like_superfamily"/>
</dbReference>
<comment type="function">
    <text evidence="3">May play the central regulatory role in sporulation. It may be an element of the effector pathway responsible for the activation of sporulation genes in response to nutritional stress. Spo0A may act in concert with spo0H (a sigma factor) to control the expression of some genes that are critical to the sporulation process.</text>
</comment>
<dbReference type="Gene3D" id="3.40.50.2300">
    <property type="match status" value="1"/>
</dbReference>
<dbReference type="RefSeq" id="WP_118535146.1">
    <property type="nucleotide sequence ID" value="NZ_JACOPG010000002.1"/>
</dbReference>
<evidence type="ECO:0000313" key="7">
    <source>
        <dbReference type="Proteomes" id="UP000643810"/>
    </source>
</evidence>